<sequence length="214" mass="24640">MARLRVVSLDLDGTLVSRNYVDYFWLELVPQLYSERWGVPLEESKKLVFQAYEEIGPGDIRWYRPSYWFERFGFPDKLSWALSRAGELVFLYEDAARFLRRLSGKVELVISTSASREFIEVVFQRVPELSKYISRVFSSSSDFSLAGKPPEFFLRVMEKLGAKAEEVVHIGDDEVHDYENPRKVGIRAFLVTRSGNPNGFEGLAEIIEQLALSP</sequence>
<dbReference type="AlphaFoldDB" id="A0A7C4H912"/>
<dbReference type="GO" id="GO:0008967">
    <property type="term" value="F:phosphoglycolate phosphatase activity"/>
    <property type="evidence" value="ECO:0007669"/>
    <property type="project" value="TreeGrafter"/>
</dbReference>
<organism evidence="2">
    <name type="scientific">Thermofilum pendens</name>
    <dbReference type="NCBI Taxonomy" id="2269"/>
    <lineage>
        <taxon>Archaea</taxon>
        <taxon>Thermoproteota</taxon>
        <taxon>Thermoprotei</taxon>
        <taxon>Thermofilales</taxon>
        <taxon>Thermofilaceae</taxon>
        <taxon>Thermofilum</taxon>
    </lineage>
</organism>
<name>A0A7C4H912_THEPE</name>
<dbReference type="EMBL" id="DTBQ01000111">
    <property type="protein sequence ID" value="HGM46911.1"/>
    <property type="molecule type" value="Genomic_DNA"/>
</dbReference>
<dbReference type="PROSITE" id="PS01228">
    <property type="entry name" value="COF_1"/>
    <property type="match status" value="1"/>
</dbReference>
<dbReference type="SUPFAM" id="SSF56784">
    <property type="entry name" value="HAD-like"/>
    <property type="match status" value="1"/>
</dbReference>
<dbReference type="InterPro" id="IPR023198">
    <property type="entry name" value="PGP-like_dom2"/>
</dbReference>
<proteinExistence type="inferred from homology"/>
<dbReference type="Gene3D" id="1.10.150.240">
    <property type="entry name" value="Putative phosphatase, domain 2"/>
    <property type="match status" value="1"/>
</dbReference>
<protein>
    <submittedName>
        <fullName evidence="2">HAD family hydrolase</fullName>
    </submittedName>
</protein>
<dbReference type="Gene3D" id="3.40.50.1000">
    <property type="entry name" value="HAD superfamily/HAD-like"/>
    <property type="match status" value="1"/>
</dbReference>
<comment type="similarity">
    <text evidence="1">Belongs to the HAD-like hydrolase superfamily.</text>
</comment>
<dbReference type="GO" id="GO:0005829">
    <property type="term" value="C:cytosol"/>
    <property type="evidence" value="ECO:0007669"/>
    <property type="project" value="TreeGrafter"/>
</dbReference>
<keyword evidence="2" id="KW-0378">Hydrolase</keyword>
<evidence type="ECO:0000313" key="2">
    <source>
        <dbReference type="EMBL" id="HGM46911.1"/>
    </source>
</evidence>
<dbReference type="Pfam" id="PF00702">
    <property type="entry name" value="Hydrolase"/>
    <property type="match status" value="1"/>
</dbReference>
<dbReference type="SFLD" id="SFLDS00003">
    <property type="entry name" value="Haloacid_Dehalogenase"/>
    <property type="match status" value="1"/>
</dbReference>
<dbReference type="GO" id="GO:0006281">
    <property type="term" value="P:DNA repair"/>
    <property type="evidence" value="ECO:0007669"/>
    <property type="project" value="TreeGrafter"/>
</dbReference>
<gene>
    <name evidence="2" type="ORF">ENU21_04060</name>
</gene>
<dbReference type="InterPro" id="IPR036412">
    <property type="entry name" value="HAD-like_sf"/>
</dbReference>
<dbReference type="NCBIfam" id="TIGR01549">
    <property type="entry name" value="HAD-SF-IA-v1"/>
    <property type="match status" value="1"/>
</dbReference>
<reference evidence="2" key="1">
    <citation type="journal article" date="2020" name="mSystems">
        <title>Genome- and Community-Level Interaction Insights into Carbon Utilization and Element Cycling Functions of Hydrothermarchaeota in Hydrothermal Sediment.</title>
        <authorList>
            <person name="Zhou Z."/>
            <person name="Liu Y."/>
            <person name="Xu W."/>
            <person name="Pan J."/>
            <person name="Luo Z.H."/>
            <person name="Li M."/>
        </authorList>
    </citation>
    <scope>NUCLEOTIDE SEQUENCE</scope>
    <source>
        <strain evidence="2">SpSt-649</strain>
    </source>
</reference>
<dbReference type="InterPro" id="IPR050155">
    <property type="entry name" value="HAD-like_hydrolase_sf"/>
</dbReference>
<dbReference type="PANTHER" id="PTHR43434:SF3">
    <property type="entry name" value="GMP_IMP NUCLEOTIDASE YRFG"/>
    <property type="match status" value="1"/>
</dbReference>
<comment type="caution">
    <text evidence="2">The sequence shown here is derived from an EMBL/GenBank/DDBJ whole genome shotgun (WGS) entry which is preliminary data.</text>
</comment>
<dbReference type="SFLD" id="SFLDG01129">
    <property type="entry name" value="C1.5:_HAD__Beta-PGM__Phosphata"/>
    <property type="match status" value="1"/>
</dbReference>
<dbReference type="InterPro" id="IPR023214">
    <property type="entry name" value="HAD_sf"/>
</dbReference>
<evidence type="ECO:0000256" key="1">
    <source>
        <dbReference type="ARBA" id="ARBA00007958"/>
    </source>
</evidence>
<dbReference type="InterPro" id="IPR006439">
    <property type="entry name" value="HAD-SF_hydro_IA"/>
</dbReference>
<dbReference type="PANTHER" id="PTHR43434">
    <property type="entry name" value="PHOSPHOGLYCOLATE PHOSPHATASE"/>
    <property type="match status" value="1"/>
</dbReference>
<accession>A0A7C4H912</accession>